<sequence length="114" mass="13272">MKKSKTRIVLIGLIILVLGFVAIKNLFEIPENPHTEFIARQKFSGIIQKKYTDTISEVQQILVDGKKYYVDKEFYNQLNIGDSVSKKLYELNAIIYKTDGRIIQYDLINTKKKQ</sequence>
<dbReference type="EMBL" id="QUNI01000005">
    <property type="protein sequence ID" value="REG99003.1"/>
    <property type="molecule type" value="Genomic_DNA"/>
</dbReference>
<gene>
    <name evidence="1" type="ORF">C8P67_105168</name>
</gene>
<dbReference type="AlphaFoldDB" id="A0A3E0EMR7"/>
<evidence type="ECO:0000313" key="2">
    <source>
        <dbReference type="Proteomes" id="UP000257136"/>
    </source>
</evidence>
<dbReference type="OrthoDB" id="1362827at2"/>
<protein>
    <submittedName>
        <fullName evidence="1">Uncharacterized protein</fullName>
    </submittedName>
</protein>
<organism evidence="1 2">
    <name type="scientific">Flavobacterium aquicola</name>
    <dbReference type="NCBI Taxonomy" id="1682742"/>
    <lineage>
        <taxon>Bacteria</taxon>
        <taxon>Pseudomonadati</taxon>
        <taxon>Bacteroidota</taxon>
        <taxon>Flavobacteriia</taxon>
        <taxon>Flavobacteriales</taxon>
        <taxon>Flavobacteriaceae</taxon>
        <taxon>Flavobacterium</taxon>
    </lineage>
</organism>
<reference evidence="1 2" key="1">
    <citation type="submission" date="2018-08" db="EMBL/GenBank/DDBJ databases">
        <title>Genomic Encyclopedia of Archaeal and Bacterial Type Strains, Phase II (KMG-II): from individual species to whole genera.</title>
        <authorList>
            <person name="Goeker M."/>
        </authorList>
    </citation>
    <scope>NUCLEOTIDE SEQUENCE [LARGE SCALE GENOMIC DNA]</scope>
    <source>
        <strain evidence="1 2">DSM 100880</strain>
    </source>
</reference>
<name>A0A3E0EMR7_9FLAO</name>
<dbReference type="RefSeq" id="WP_115813099.1">
    <property type="nucleotide sequence ID" value="NZ_QUNI01000005.1"/>
</dbReference>
<keyword evidence="2" id="KW-1185">Reference proteome</keyword>
<dbReference type="Proteomes" id="UP000257136">
    <property type="component" value="Unassembled WGS sequence"/>
</dbReference>
<comment type="caution">
    <text evidence="1">The sequence shown here is derived from an EMBL/GenBank/DDBJ whole genome shotgun (WGS) entry which is preliminary data.</text>
</comment>
<evidence type="ECO:0000313" key="1">
    <source>
        <dbReference type="EMBL" id="REG99003.1"/>
    </source>
</evidence>
<accession>A0A3E0EMR7</accession>
<proteinExistence type="predicted"/>